<evidence type="ECO:0000256" key="1">
    <source>
        <dbReference type="SAM" id="MobiDB-lite"/>
    </source>
</evidence>
<reference evidence="2" key="1">
    <citation type="journal article" date="2014" name="Int. J. Syst. Evol. Microbiol.">
        <title>Complete genome sequence of Corynebacterium casei LMG S-19264T (=DSM 44701T), isolated from a smear-ripened cheese.</title>
        <authorList>
            <consortium name="US DOE Joint Genome Institute (JGI-PGF)"/>
            <person name="Walter F."/>
            <person name="Albersmeier A."/>
            <person name="Kalinowski J."/>
            <person name="Ruckert C."/>
        </authorList>
    </citation>
    <scope>NUCLEOTIDE SEQUENCE</scope>
    <source>
        <strain evidence="2">JCM 4386</strain>
    </source>
</reference>
<dbReference type="AlphaFoldDB" id="A0A918FT43"/>
<reference evidence="2" key="2">
    <citation type="submission" date="2020-09" db="EMBL/GenBank/DDBJ databases">
        <authorList>
            <person name="Sun Q."/>
            <person name="Ohkuma M."/>
        </authorList>
    </citation>
    <scope>NUCLEOTIDE SEQUENCE</scope>
    <source>
        <strain evidence="2">JCM 4386</strain>
    </source>
</reference>
<dbReference type="Proteomes" id="UP000606194">
    <property type="component" value="Unassembled WGS sequence"/>
</dbReference>
<feature type="compositionally biased region" description="Low complexity" evidence="1">
    <location>
        <begin position="22"/>
        <end position="40"/>
    </location>
</feature>
<proteinExistence type="predicted"/>
<evidence type="ECO:0000313" key="2">
    <source>
        <dbReference type="EMBL" id="GGR79545.1"/>
    </source>
</evidence>
<comment type="caution">
    <text evidence="2">The sequence shown here is derived from an EMBL/GenBank/DDBJ whole genome shotgun (WGS) entry which is preliminary data.</text>
</comment>
<feature type="region of interest" description="Disordered" evidence="1">
    <location>
        <begin position="1"/>
        <end position="50"/>
    </location>
</feature>
<sequence length="304" mass="32181">MLRRRQLTGRPSGALVPGSGFAERTGTRPATPPTTYAIAPGDPKRPPGAAACTVGPPGLPVPPLAPSVCIMRSRVVAALLLCPSLLLLGAAPHRTAEPLPARMADTGGGTQLITAVAPEAGAASGTLEWWDLRDGRWVRAGSAPARFGVNGLVEGAVRRQGTNTTPTGLYRLPFAFGVRPAPRGTTYAYRPVRQNSWWCQDVSSAAYNRWTEPRPADCRAAESEHLVTYRTQYAHALVIGFNYDKPVRGRGAGIFLHVDGRGATAGCVSAPARALGRILAWARPEERPHIAIGTSAGPTAITRY</sequence>
<organism evidence="2 3">
    <name type="scientific">Streptomyces humidus</name>
    <dbReference type="NCBI Taxonomy" id="52259"/>
    <lineage>
        <taxon>Bacteria</taxon>
        <taxon>Bacillati</taxon>
        <taxon>Actinomycetota</taxon>
        <taxon>Actinomycetes</taxon>
        <taxon>Kitasatosporales</taxon>
        <taxon>Streptomycetaceae</taxon>
        <taxon>Streptomyces</taxon>
    </lineage>
</organism>
<gene>
    <name evidence="2" type="ORF">GCM10010269_18490</name>
</gene>
<keyword evidence="3" id="KW-1185">Reference proteome</keyword>
<accession>A0A918FT43</accession>
<evidence type="ECO:0000313" key="3">
    <source>
        <dbReference type="Proteomes" id="UP000606194"/>
    </source>
</evidence>
<dbReference type="PANTHER" id="PTHR38589:SF1">
    <property type="entry name" value="BLR0621 PROTEIN"/>
    <property type="match status" value="1"/>
</dbReference>
<dbReference type="EMBL" id="BMTL01000006">
    <property type="protein sequence ID" value="GGR79545.1"/>
    <property type="molecule type" value="Genomic_DNA"/>
</dbReference>
<evidence type="ECO:0008006" key="4">
    <source>
        <dbReference type="Google" id="ProtNLM"/>
    </source>
</evidence>
<dbReference type="PANTHER" id="PTHR38589">
    <property type="entry name" value="BLR0621 PROTEIN"/>
    <property type="match status" value="1"/>
</dbReference>
<protein>
    <recommendedName>
        <fullName evidence="4">L,D-transpeptidase family protein</fullName>
    </recommendedName>
</protein>
<name>A0A918FT43_9ACTN</name>